<dbReference type="AlphaFoldDB" id="A0A067TLP6"/>
<organism evidence="3 4">
    <name type="scientific">Galerina marginata (strain CBS 339.88)</name>
    <dbReference type="NCBI Taxonomy" id="685588"/>
    <lineage>
        <taxon>Eukaryota</taxon>
        <taxon>Fungi</taxon>
        <taxon>Dikarya</taxon>
        <taxon>Basidiomycota</taxon>
        <taxon>Agaricomycotina</taxon>
        <taxon>Agaricomycetes</taxon>
        <taxon>Agaricomycetidae</taxon>
        <taxon>Agaricales</taxon>
        <taxon>Agaricineae</taxon>
        <taxon>Strophariaceae</taxon>
        <taxon>Galerina</taxon>
    </lineage>
</organism>
<protein>
    <submittedName>
        <fullName evidence="3">Uncharacterized protein</fullName>
    </submittedName>
</protein>
<gene>
    <name evidence="3" type="ORF">GALMADRAFT_695900</name>
</gene>
<feature type="transmembrane region" description="Helical" evidence="2">
    <location>
        <begin position="156"/>
        <end position="179"/>
    </location>
</feature>
<keyword evidence="2" id="KW-0472">Membrane</keyword>
<reference evidence="4" key="1">
    <citation type="journal article" date="2014" name="Proc. Natl. Acad. Sci. U.S.A.">
        <title>Extensive sampling of basidiomycete genomes demonstrates inadequacy of the white-rot/brown-rot paradigm for wood decay fungi.</title>
        <authorList>
            <person name="Riley R."/>
            <person name="Salamov A.A."/>
            <person name="Brown D.W."/>
            <person name="Nagy L.G."/>
            <person name="Floudas D."/>
            <person name="Held B.W."/>
            <person name="Levasseur A."/>
            <person name="Lombard V."/>
            <person name="Morin E."/>
            <person name="Otillar R."/>
            <person name="Lindquist E.A."/>
            <person name="Sun H."/>
            <person name="LaButti K.M."/>
            <person name="Schmutz J."/>
            <person name="Jabbour D."/>
            <person name="Luo H."/>
            <person name="Baker S.E."/>
            <person name="Pisabarro A.G."/>
            <person name="Walton J.D."/>
            <person name="Blanchette R.A."/>
            <person name="Henrissat B."/>
            <person name="Martin F."/>
            <person name="Cullen D."/>
            <person name="Hibbett D.S."/>
            <person name="Grigoriev I.V."/>
        </authorList>
    </citation>
    <scope>NUCLEOTIDE SEQUENCE [LARGE SCALE GENOMIC DNA]</scope>
    <source>
        <strain evidence="4">CBS 339.88</strain>
    </source>
</reference>
<feature type="compositionally biased region" description="Pro residues" evidence="1">
    <location>
        <begin position="13"/>
        <end position="23"/>
    </location>
</feature>
<dbReference type="Proteomes" id="UP000027222">
    <property type="component" value="Unassembled WGS sequence"/>
</dbReference>
<evidence type="ECO:0000256" key="2">
    <source>
        <dbReference type="SAM" id="Phobius"/>
    </source>
</evidence>
<accession>A0A067TLP6</accession>
<dbReference type="EMBL" id="KL142368">
    <property type="protein sequence ID" value="KDR84071.1"/>
    <property type="molecule type" value="Genomic_DNA"/>
</dbReference>
<dbReference type="OrthoDB" id="3259540at2759"/>
<sequence>MALDANALVPTPSQHPHPHPNSNPSPHADGETPNPSLTLSPDDAYNNTSRGGARARINIKGHTPPPAYASLSPHPNTPSALPPASGPSSSSWPPTSSDQPYIPFSAPASTSSPALYPHPSSGFGPTPLTSGHPLLAVPHAYIGAPGAADRRARWRFVGSFMCALVLFVAVGAVLGLGLLGEWGGGPGGGRLGRQVV</sequence>
<feature type="region of interest" description="Disordered" evidence="1">
    <location>
        <begin position="1"/>
        <end position="123"/>
    </location>
</feature>
<keyword evidence="2" id="KW-1133">Transmembrane helix</keyword>
<feature type="compositionally biased region" description="Low complexity" evidence="1">
    <location>
        <begin position="86"/>
        <end position="114"/>
    </location>
</feature>
<proteinExistence type="predicted"/>
<evidence type="ECO:0000313" key="4">
    <source>
        <dbReference type="Proteomes" id="UP000027222"/>
    </source>
</evidence>
<name>A0A067TLP6_GALM3</name>
<evidence type="ECO:0000256" key="1">
    <source>
        <dbReference type="SAM" id="MobiDB-lite"/>
    </source>
</evidence>
<dbReference type="HOGENOM" id="CLU_1390323_0_0_1"/>
<keyword evidence="4" id="KW-1185">Reference proteome</keyword>
<feature type="compositionally biased region" description="Polar residues" evidence="1">
    <location>
        <begin position="33"/>
        <end position="50"/>
    </location>
</feature>
<keyword evidence="2" id="KW-0812">Transmembrane</keyword>
<evidence type="ECO:0000313" key="3">
    <source>
        <dbReference type="EMBL" id="KDR84071.1"/>
    </source>
</evidence>